<keyword evidence="10" id="KW-1185">Reference proteome</keyword>
<evidence type="ECO:0000256" key="1">
    <source>
        <dbReference type="ARBA" id="ARBA00022723"/>
    </source>
</evidence>
<dbReference type="SMART" id="SM00401">
    <property type="entry name" value="ZnF_GATA"/>
    <property type="match status" value="1"/>
</dbReference>
<proteinExistence type="predicted"/>
<dbReference type="InterPro" id="IPR013088">
    <property type="entry name" value="Znf_NHR/GATA"/>
</dbReference>
<dbReference type="GO" id="GO:0008270">
    <property type="term" value="F:zinc ion binding"/>
    <property type="evidence" value="ECO:0007669"/>
    <property type="project" value="UniProtKB-KW"/>
</dbReference>
<evidence type="ECO:0000256" key="3">
    <source>
        <dbReference type="ARBA" id="ARBA00022833"/>
    </source>
</evidence>
<dbReference type="GO" id="GO:0006355">
    <property type="term" value="P:regulation of DNA-templated transcription"/>
    <property type="evidence" value="ECO:0007669"/>
    <property type="project" value="InterPro"/>
</dbReference>
<keyword evidence="3" id="KW-0862">Zinc</keyword>
<feature type="region of interest" description="Disordered" evidence="7">
    <location>
        <begin position="315"/>
        <end position="364"/>
    </location>
</feature>
<dbReference type="OrthoDB" id="2162994at2759"/>
<evidence type="ECO:0000256" key="4">
    <source>
        <dbReference type="ARBA" id="ARBA00023015"/>
    </source>
</evidence>
<dbReference type="PROSITE" id="PS00344">
    <property type="entry name" value="GATA_ZN_FINGER_1"/>
    <property type="match status" value="1"/>
</dbReference>
<dbReference type="PANTHER" id="PTHR47172">
    <property type="entry name" value="OS01G0976800 PROTEIN"/>
    <property type="match status" value="1"/>
</dbReference>
<keyword evidence="4" id="KW-0805">Transcription regulation</keyword>
<feature type="domain" description="GATA-type" evidence="8">
    <location>
        <begin position="382"/>
        <end position="418"/>
    </location>
</feature>
<dbReference type="Gene3D" id="3.30.50.10">
    <property type="entry name" value="Erythroid Transcription Factor GATA-1, subunit A"/>
    <property type="match status" value="1"/>
</dbReference>
<keyword evidence="1" id="KW-0479">Metal-binding</keyword>
<name>A0A7H9HXJ2_9SACH</name>
<feature type="compositionally biased region" description="Low complexity" evidence="7">
    <location>
        <begin position="349"/>
        <end position="362"/>
    </location>
</feature>
<organism evidence="9 10">
    <name type="scientific">Torulaspora globosa</name>
    <dbReference type="NCBI Taxonomy" id="48254"/>
    <lineage>
        <taxon>Eukaryota</taxon>
        <taxon>Fungi</taxon>
        <taxon>Dikarya</taxon>
        <taxon>Ascomycota</taxon>
        <taxon>Saccharomycotina</taxon>
        <taxon>Saccharomycetes</taxon>
        <taxon>Saccharomycetales</taxon>
        <taxon>Saccharomycetaceae</taxon>
        <taxon>Torulaspora</taxon>
    </lineage>
</organism>
<dbReference type="EMBL" id="CP059273">
    <property type="protein sequence ID" value="QLQ82100.1"/>
    <property type="molecule type" value="Genomic_DNA"/>
</dbReference>
<protein>
    <recommendedName>
        <fullName evidence="8">GATA-type domain-containing protein</fullName>
    </recommendedName>
</protein>
<dbReference type="SUPFAM" id="SSF57716">
    <property type="entry name" value="Glucocorticoid receptor-like (DNA-binding domain)"/>
    <property type="match status" value="1"/>
</dbReference>
<evidence type="ECO:0000256" key="6">
    <source>
        <dbReference type="PROSITE-ProRule" id="PRU00094"/>
    </source>
</evidence>
<dbReference type="CDD" id="cd00202">
    <property type="entry name" value="ZnF_GATA"/>
    <property type="match status" value="1"/>
</dbReference>
<evidence type="ECO:0000256" key="7">
    <source>
        <dbReference type="SAM" id="MobiDB-lite"/>
    </source>
</evidence>
<keyword evidence="5" id="KW-0804">Transcription</keyword>
<dbReference type="PROSITE" id="PS50114">
    <property type="entry name" value="GATA_ZN_FINGER_2"/>
    <property type="match status" value="1"/>
</dbReference>
<evidence type="ECO:0000313" key="9">
    <source>
        <dbReference type="EMBL" id="QLQ82100.1"/>
    </source>
</evidence>
<accession>A0A7H9HXJ2</accession>
<evidence type="ECO:0000313" key="10">
    <source>
        <dbReference type="Proteomes" id="UP000510647"/>
    </source>
</evidence>
<feature type="region of interest" description="Disordered" evidence="7">
    <location>
        <begin position="181"/>
        <end position="203"/>
    </location>
</feature>
<feature type="compositionally biased region" description="Basic and acidic residues" evidence="7">
    <location>
        <begin position="187"/>
        <end position="203"/>
    </location>
</feature>
<evidence type="ECO:0000259" key="8">
    <source>
        <dbReference type="PROSITE" id="PS50114"/>
    </source>
</evidence>
<dbReference type="GO" id="GO:0043565">
    <property type="term" value="F:sequence-specific DNA binding"/>
    <property type="evidence" value="ECO:0007669"/>
    <property type="project" value="InterPro"/>
</dbReference>
<gene>
    <name evidence="9" type="ORF">HG537_0G03550</name>
</gene>
<reference evidence="9 10" key="1">
    <citation type="submission" date="2020-06" db="EMBL/GenBank/DDBJ databases">
        <title>The yeast mating-type switching endonuclease HO is a domesticated member of an unorthodox homing genetic element family.</title>
        <authorList>
            <person name="Coughlan A.Y."/>
            <person name="Lombardi L."/>
            <person name="Braun-Galleani S."/>
            <person name="Martos A.R."/>
            <person name="Galeote V."/>
            <person name="Bigey F."/>
            <person name="Dequin S."/>
            <person name="Byrne K.P."/>
            <person name="Wolfe K.H."/>
        </authorList>
    </citation>
    <scope>NUCLEOTIDE SEQUENCE [LARGE SCALE GENOMIC DNA]</scope>
    <source>
        <strain evidence="9 10">CBS2947</strain>
    </source>
</reference>
<evidence type="ECO:0000256" key="2">
    <source>
        <dbReference type="ARBA" id="ARBA00022771"/>
    </source>
</evidence>
<keyword evidence="2 6" id="KW-0863">Zinc-finger</keyword>
<dbReference type="Proteomes" id="UP000510647">
    <property type="component" value="Chromosome 7"/>
</dbReference>
<sequence length="452" mass="50433">MHCGKIDPINAGWRRLCHADVKCLQLSLIYYNETRSMKNDTASRSSTVGICSDDGSKVSYDCYFSLDSKNNLTKSASQHRRRRFVQSFPPPPPPPPPTRQSSVSPTECRTMSTATPSVIYNTPLGLNGASRELPDIRSCSVLAGSTSFIKSSGVRGTLPRIRKLEVRKQCHMPLADVLVPSGGLASRSEHRSTSEKRPNEVNQHEQDAANALLVLKQCSLKVADMTRSWSHINKVPLCDFIVAQKKCQIMLDNIETLKDVRIQVREATAVEDQNDELTRNAFQKRRRNGLYKSRSRAFSLRSSSVISVVNVIQKERENETRSQSTSSECTTTKSPTEISCDISRQEPRPSYNEPSSQSPSSSDYVKRVLGKIGKTSKSGKNRNTHMKCLQCSATDTPEWRKGPVGPTTLCNACGLFYKKLLKRFGGDTADVIMKMRQIKNPQDRKVPRSISS</sequence>
<dbReference type="InterPro" id="IPR000679">
    <property type="entry name" value="Znf_GATA"/>
</dbReference>
<feature type="region of interest" description="Disordered" evidence="7">
    <location>
        <begin position="75"/>
        <end position="110"/>
    </location>
</feature>
<dbReference type="AlphaFoldDB" id="A0A7H9HXJ2"/>
<dbReference type="Pfam" id="PF00320">
    <property type="entry name" value="GATA"/>
    <property type="match status" value="1"/>
</dbReference>
<feature type="compositionally biased region" description="Pro residues" evidence="7">
    <location>
        <begin position="88"/>
        <end position="98"/>
    </location>
</feature>
<feature type="compositionally biased region" description="Polar residues" evidence="7">
    <location>
        <begin position="321"/>
        <end position="337"/>
    </location>
</feature>
<dbReference type="PANTHER" id="PTHR47172:SF24">
    <property type="entry name" value="GATA ZINC FINGER DOMAIN-CONTAINING PROTEIN 14-RELATED"/>
    <property type="match status" value="1"/>
</dbReference>
<evidence type="ECO:0000256" key="5">
    <source>
        <dbReference type="ARBA" id="ARBA00023163"/>
    </source>
</evidence>